<feature type="transmembrane region" description="Helical" evidence="6">
    <location>
        <begin position="352"/>
        <end position="370"/>
    </location>
</feature>
<evidence type="ECO:0000256" key="1">
    <source>
        <dbReference type="ARBA" id="ARBA00004141"/>
    </source>
</evidence>
<keyword evidence="5 6" id="KW-0472">Membrane</keyword>
<feature type="transmembrane region" description="Helical" evidence="6">
    <location>
        <begin position="442"/>
        <end position="461"/>
    </location>
</feature>
<gene>
    <name evidence="8" type="ORF">HJC23_010133</name>
</gene>
<feature type="transmembrane region" description="Helical" evidence="6">
    <location>
        <begin position="376"/>
        <end position="392"/>
    </location>
</feature>
<evidence type="ECO:0000259" key="7">
    <source>
        <dbReference type="Pfam" id="PF12832"/>
    </source>
</evidence>
<evidence type="ECO:0000256" key="6">
    <source>
        <dbReference type="SAM" id="Phobius"/>
    </source>
</evidence>
<evidence type="ECO:0000256" key="2">
    <source>
        <dbReference type="ARBA" id="ARBA00005241"/>
    </source>
</evidence>
<dbReference type="InterPro" id="IPR036259">
    <property type="entry name" value="MFS_trans_sf"/>
</dbReference>
<accession>A0ABD3NGL9</accession>
<comment type="caution">
    <text evidence="8">The sequence shown here is derived from an EMBL/GenBank/DDBJ whole genome shotgun (WGS) entry which is preliminary data.</text>
</comment>
<evidence type="ECO:0000313" key="8">
    <source>
        <dbReference type="EMBL" id="KAL3775143.1"/>
    </source>
</evidence>
<dbReference type="PANTHER" id="PTHR16172:SF41">
    <property type="entry name" value="MAJOR FACILITATOR SUPERFAMILY DOMAIN-CONTAINING PROTEIN 6-LIKE"/>
    <property type="match status" value="1"/>
</dbReference>
<feature type="transmembrane region" description="Helical" evidence="6">
    <location>
        <begin position="97"/>
        <end position="114"/>
    </location>
</feature>
<dbReference type="InterPro" id="IPR024989">
    <property type="entry name" value="MFS_assoc_dom"/>
</dbReference>
<feature type="domain" description="Major facilitator superfamily associated" evidence="7">
    <location>
        <begin position="41"/>
        <end position="444"/>
    </location>
</feature>
<feature type="transmembrane region" description="Helical" evidence="6">
    <location>
        <begin position="194"/>
        <end position="212"/>
    </location>
</feature>
<name>A0ABD3NGL9_9STRA</name>
<feature type="transmembrane region" description="Helical" evidence="6">
    <location>
        <begin position="58"/>
        <end position="76"/>
    </location>
</feature>
<dbReference type="SUPFAM" id="SSF103473">
    <property type="entry name" value="MFS general substrate transporter"/>
    <property type="match status" value="1"/>
</dbReference>
<feature type="transmembrane region" description="Helical" evidence="6">
    <location>
        <begin position="25"/>
        <end position="46"/>
    </location>
</feature>
<feature type="transmembrane region" description="Helical" evidence="6">
    <location>
        <begin position="277"/>
        <end position="303"/>
    </location>
</feature>
<keyword evidence="4 6" id="KW-1133">Transmembrane helix</keyword>
<feature type="transmembrane region" description="Helical" evidence="6">
    <location>
        <begin position="323"/>
        <end position="340"/>
    </location>
</feature>
<evidence type="ECO:0000256" key="5">
    <source>
        <dbReference type="ARBA" id="ARBA00023136"/>
    </source>
</evidence>
<feature type="transmembrane region" description="Helical" evidence="6">
    <location>
        <begin position="218"/>
        <end position="243"/>
    </location>
</feature>
<protein>
    <recommendedName>
        <fullName evidence="7">Major facilitator superfamily associated domain-containing protein</fullName>
    </recommendedName>
</protein>
<comment type="subcellular location">
    <subcellularLocation>
        <location evidence="1">Membrane</location>
        <topology evidence="1">Multi-pass membrane protein</topology>
    </subcellularLocation>
</comment>
<dbReference type="GO" id="GO:0016020">
    <property type="term" value="C:membrane"/>
    <property type="evidence" value="ECO:0007669"/>
    <property type="project" value="UniProtKB-SubCell"/>
</dbReference>
<dbReference type="AlphaFoldDB" id="A0ABD3NGL9"/>
<comment type="similarity">
    <text evidence="2">Belongs to the major facilitator superfamily. MFSD6 family.</text>
</comment>
<dbReference type="PANTHER" id="PTHR16172">
    <property type="entry name" value="MAJOR FACILITATOR SUPERFAMILY DOMAIN-CONTAINING PROTEIN 6-LIKE"/>
    <property type="match status" value="1"/>
</dbReference>
<sequence>MFPNEAQNSHLRDSDIKFEAFRPRLLFCPLFAWNAITGGKFISIFLEDLSPNFSEGMIGLTLSIQYAVVAVLAGWGGRLADMEEKQSIIWGCGRLKVMCWGVLIGTLAFLGHGLPQMLRLDGTLPDSEIISGRKLDVVDDNTIFPWNLELAWHITMRVLWAVAFVLTAPAMDGLALAHLEAIDGASQSDFGKERMYGAIWWGLGSLAAGMGIDYCGFGFLYGMAVVLAFLVYFAVCIYIWGVYRDTTGSFSSSALELDDDSFTNSHANVEKIGTKDLFLMLCPSCYGSALILFVFTFSIGLAIVDNLAFIFFEWLGSSNSMDGWTVVFTVILELPLFYSSPVLLKRYGPGKLLLLAGTAYVIRVIGYTVIPDGKMWIILILEILHGVSYACSKTGSVEFIARATPKGYHASAQGLLFAIRFFGVVVGLAAGGWAQENFGGRIMYFASGCLVFVAMVILSLAELCRNQKNTEPYDSLESNSLLVKSESACSSASGFADKSTETWVRNLKYDSLNKYVKDW</sequence>
<keyword evidence="3 6" id="KW-0812">Transmembrane</keyword>
<evidence type="ECO:0000256" key="3">
    <source>
        <dbReference type="ARBA" id="ARBA00022692"/>
    </source>
</evidence>
<dbReference type="Gene3D" id="1.20.1250.20">
    <property type="entry name" value="MFS general substrate transporter like domains"/>
    <property type="match status" value="2"/>
</dbReference>
<keyword evidence="9" id="KW-1185">Reference proteome</keyword>
<reference evidence="8 9" key="1">
    <citation type="journal article" date="2020" name="G3 (Bethesda)">
        <title>Improved Reference Genome for Cyclotella cryptica CCMP332, a Model for Cell Wall Morphogenesis, Salinity Adaptation, and Lipid Production in Diatoms (Bacillariophyta).</title>
        <authorList>
            <person name="Roberts W.R."/>
            <person name="Downey K.M."/>
            <person name="Ruck E.C."/>
            <person name="Traller J.C."/>
            <person name="Alverson A.J."/>
        </authorList>
    </citation>
    <scope>NUCLEOTIDE SEQUENCE [LARGE SCALE GENOMIC DNA]</scope>
    <source>
        <strain evidence="8 9">CCMP332</strain>
    </source>
</reference>
<dbReference type="Pfam" id="PF12832">
    <property type="entry name" value="MFS_1_like"/>
    <property type="match status" value="1"/>
</dbReference>
<dbReference type="EMBL" id="JABMIG020000555">
    <property type="protein sequence ID" value="KAL3775143.1"/>
    <property type="molecule type" value="Genomic_DNA"/>
</dbReference>
<feature type="transmembrane region" description="Helical" evidence="6">
    <location>
        <begin position="412"/>
        <end position="430"/>
    </location>
</feature>
<organism evidence="8 9">
    <name type="scientific">Cyclotella cryptica</name>
    <dbReference type="NCBI Taxonomy" id="29204"/>
    <lineage>
        <taxon>Eukaryota</taxon>
        <taxon>Sar</taxon>
        <taxon>Stramenopiles</taxon>
        <taxon>Ochrophyta</taxon>
        <taxon>Bacillariophyta</taxon>
        <taxon>Coscinodiscophyceae</taxon>
        <taxon>Thalassiosirophycidae</taxon>
        <taxon>Stephanodiscales</taxon>
        <taxon>Stephanodiscaceae</taxon>
        <taxon>Cyclotella</taxon>
    </lineage>
</organism>
<dbReference type="InterPro" id="IPR051717">
    <property type="entry name" value="MFS_MFSD6"/>
</dbReference>
<proteinExistence type="inferred from homology"/>
<feature type="transmembrane region" description="Helical" evidence="6">
    <location>
        <begin position="158"/>
        <end position="182"/>
    </location>
</feature>
<dbReference type="Proteomes" id="UP001516023">
    <property type="component" value="Unassembled WGS sequence"/>
</dbReference>
<evidence type="ECO:0000313" key="9">
    <source>
        <dbReference type="Proteomes" id="UP001516023"/>
    </source>
</evidence>
<evidence type="ECO:0000256" key="4">
    <source>
        <dbReference type="ARBA" id="ARBA00022989"/>
    </source>
</evidence>